<sequence>MSLDIDLPAHGGDITAERQILPSSRIDDVAEAVLALARELWVVCDRQIVTEALLARHGITAAEIDAHQPDAETEARLETRRRQIVDNLLVALKAG</sequence>
<protein>
    <submittedName>
        <fullName evidence="1">Uncharacterized protein</fullName>
    </submittedName>
</protein>
<dbReference type="Proteomes" id="UP001589798">
    <property type="component" value="Unassembled WGS sequence"/>
</dbReference>
<evidence type="ECO:0000313" key="2">
    <source>
        <dbReference type="Proteomes" id="UP001589798"/>
    </source>
</evidence>
<proteinExistence type="predicted"/>
<dbReference type="RefSeq" id="WP_379486367.1">
    <property type="nucleotide sequence ID" value="NZ_JBHLWK010000008.1"/>
</dbReference>
<accession>A0ABV6CS97</accession>
<dbReference type="EMBL" id="JBHLWK010000008">
    <property type="protein sequence ID" value="MFC0203598.1"/>
    <property type="molecule type" value="Genomic_DNA"/>
</dbReference>
<comment type="caution">
    <text evidence="1">The sequence shown here is derived from an EMBL/GenBank/DDBJ whole genome shotgun (WGS) entry which is preliminary data.</text>
</comment>
<evidence type="ECO:0000313" key="1">
    <source>
        <dbReference type="EMBL" id="MFC0203598.1"/>
    </source>
</evidence>
<reference evidence="1 2" key="1">
    <citation type="submission" date="2024-09" db="EMBL/GenBank/DDBJ databases">
        <authorList>
            <person name="Sun Q."/>
            <person name="Mori K."/>
        </authorList>
    </citation>
    <scope>NUCLEOTIDE SEQUENCE [LARGE SCALE GENOMIC DNA]</scope>
    <source>
        <strain evidence="1 2">CCM 7706</strain>
    </source>
</reference>
<gene>
    <name evidence="1" type="ORF">ACFFJC_04845</name>
</gene>
<keyword evidence="2" id="KW-1185">Reference proteome</keyword>
<name>A0ABV6CS97_9SPHN</name>
<organism evidence="1 2">
    <name type="scientific">Novosphingobium soli</name>
    <dbReference type="NCBI Taxonomy" id="574956"/>
    <lineage>
        <taxon>Bacteria</taxon>
        <taxon>Pseudomonadati</taxon>
        <taxon>Pseudomonadota</taxon>
        <taxon>Alphaproteobacteria</taxon>
        <taxon>Sphingomonadales</taxon>
        <taxon>Sphingomonadaceae</taxon>
        <taxon>Novosphingobium</taxon>
    </lineage>
</organism>